<feature type="region of interest" description="Disordered" evidence="7">
    <location>
        <begin position="1"/>
        <end position="50"/>
    </location>
</feature>
<evidence type="ECO:0000256" key="7">
    <source>
        <dbReference type="SAM" id="MobiDB-lite"/>
    </source>
</evidence>
<keyword evidence="11" id="KW-1185">Reference proteome</keyword>
<dbReference type="InterPro" id="IPR055135">
    <property type="entry name" value="PRMT_dom"/>
</dbReference>
<keyword evidence="4 6" id="KW-0949">S-adenosyl-L-methionine</keyword>
<dbReference type="CDD" id="cd02440">
    <property type="entry name" value="AdoMet_MTases"/>
    <property type="match status" value="1"/>
</dbReference>
<organism evidence="10 11">
    <name type="scientific">Pocillopora meandrina</name>
    <dbReference type="NCBI Taxonomy" id="46732"/>
    <lineage>
        <taxon>Eukaryota</taxon>
        <taxon>Metazoa</taxon>
        <taxon>Cnidaria</taxon>
        <taxon>Anthozoa</taxon>
        <taxon>Hexacorallia</taxon>
        <taxon>Scleractinia</taxon>
        <taxon>Astrocoeniina</taxon>
        <taxon>Pocilloporidae</taxon>
        <taxon>Pocillopora</taxon>
    </lineage>
</organism>
<dbReference type="AlphaFoldDB" id="A0AAU9W7M1"/>
<dbReference type="GO" id="GO:0035242">
    <property type="term" value="F:protein-arginine omega-N asymmetric methyltransferase activity"/>
    <property type="evidence" value="ECO:0007669"/>
    <property type="project" value="UniProtKB-EC"/>
</dbReference>
<dbReference type="GO" id="GO:0032259">
    <property type="term" value="P:methylation"/>
    <property type="evidence" value="ECO:0007669"/>
    <property type="project" value="UniProtKB-KW"/>
</dbReference>
<dbReference type="Pfam" id="PF22528">
    <property type="entry name" value="PRMT_C"/>
    <property type="match status" value="1"/>
</dbReference>
<feature type="domain" description="Methyltransferase" evidence="8">
    <location>
        <begin position="147"/>
        <end position="244"/>
    </location>
</feature>
<gene>
    <name evidence="10" type="ORF">PMEA_00001769</name>
</gene>
<evidence type="ECO:0000259" key="9">
    <source>
        <dbReference type="Pfam" id="PF22528"/>
    </source>
</evidence>
<dbReference type="GO" id="GO:0005634">
    <property type="term" value="C:nucleus"/>
    <property type="evidence" value="ECO:0007669"/>
    <property type="project" value="TreeGrafter"/>
</dbReference>
<evidence type="ECO:0000256" key="1">
    <source>
        <dbReference type="ARBA" id="ARBA00011925"/>
    </source>
</evidence>
<dbReference type="SUPFAM" id="SSF53335">
    <property type="entry name" value="S-adenosyl-L-methionine-dependent methyltransferases"/>
    <property type="match status" value="1"/>
</dbReference>
<dbReference type="FunFam" id="3.40.50.150:FF:000003">
    <property type="entry name" value="Blast:Protein arginine N-methyltransferase 1"/>
    <property type="match status" value="1"/>
</dbReference>
<dbReference type="FunFam" id="2.70.160.11:FF:000001">
    <property type="entry name" value="Blast:Protein arginine N-methyltransferase 1"/>
    <property type="match status" value="1"/>
</dbReference>
<name>A0AAU9W7M1_9CNID</name>
<evidence type="ECO:0000256" key="5">
    <source>
        <dbReference type="ARBA" id="ARBA00049303"/>
    </source>
</evidence>
<dbReference type="Gene3D" id="2.70.160.11">
    <property type="entry name" value="Hnrnp arginine n-methyltransferase1"/>
    <property type="match status" value="1"/>
</dbReference>
<dbReference type="PANTHER" id="PTHR11006:SF124">
    <property type="entry name" value="ARGININE METHYLTRANSFERASE 1-RELATED"/>
    <property type="match status" value="1"/>
</dbReference>
<evidence type="ECO:0000256" key="4">
    <source>
        <dbReference type="ARBA" id="ARBA00022691"/>
    </source>
</evidence>
<dbReference type="PROSITE" id="PS51678">
    <property type="entry name" value="SAM_MT_PRMT"/>
    <property type="match status" value="1"/>
</dbReference>
<dbReference type="Proteomes" id="UP001159428">
    <property type="component" value="Unassembled WGS sequence"/>
</dbReference>
<accession>A0AAU9W7M1</accession>
<dbReference type="Gene3D" id="3.40.50.150">
    <property type="entry name" value="Vaccinia Virus protein VP39"/>
    <property type="match status" value="1"/>
</dbReference>
<evidence type="ECO:0000256" key="3">
    <source>
        <dbReference type="ARBA" id="ARBA00022679"/>
    </source>
</evidence>
<keyword evidence="2 6" id="KW-0489">Methyltransferase</keyword>
<sequence>MESKPKVAKVEESSNGMEVDTAASNHVDDSKEQSLKQASSTASGSRPPASEMTSADYYFDSYAHFVKDDKPLKHNLKTVSVLYFFSCNIRCHSLRKTLLTWKACCGRGLDMLVDYCYAKEMIKDEVRTTTYRNAMYYNKHLFRDKVVLDVGCGTGILSMFAAKAGAKHVYAVDFSSIIDYSKQIIKDNNFEEVITLIKGKIEEIELPVEQVDIIISEWMGYCLLYESMLDTVLFARDKWLKPGGLLFPDKAQLYLCAIEDRQYKEDKIYWWDNVYGFDMSCIRKVALTEPLVDVVEAKQVVSNSCLVKEIDLHTVKKEDLSFSAPFQLYCRRNDYVHALVAFFTIEFTHCHKRTGFSTAPDCHYTHWKQTVFYLQDYLTVKYGEELYGDFKMQPNPRNNRDLDFTISVNFNGELCNYQASDNYRMR</sequence>
<dbReference type="EMBL" id="CALNXJ010000010">
    <property type="protein sequence ID" value="CAH3106959.1"/>
    <property type="molecule type" value="Genomic_DNA"/>
</dbReference>
<evidence type="ECO:0000256" key="2">
    <source>
        <dbReference type="ARBA" id="ARBA00022603"/>
    </source>
</evidence>
<dbReference type="InterPro" id="IPR041698">
    <property type="entry name" value="Methyltransf_25"/>
</dbReference>
<feature type="compositionally biased region" description="Basic and acidic residues" evidence="7">
    <location>
        <begin position="1"/>
        <end position="12"/>
    </location>
</feature>
<dbReference type="GO" id="GO:0035241">
    <property type="term" value="F:protein-arginine omega-N monomethyltransferase activity"/>
    <property type="evidence" value="ECO:0007669"/>
    <property type="project" value="TreeGrafter"/>
</dbReference>
<dbReference type="InterPro" id="IPR029063">
    <property type="entry name" value="SAM-dependent_MTases_sf"/>
</dbReference>
<reference evidence="10 11" key="1">
    <citation type="submission" date="2022-05" db="EMBL/GenBank/DDBJ databases">
        <authorList>
            <consortium name="Genoscope - CEA"/>
            <person name="William W."/>
        </authorList>
    </citation>
    <scope>NUCLEOTIDE SEQUENCE [LARGE SCALE GENOMIC DNA]</scope>
</reference>
<evidence type="ECO:0000313" key="11">
    <source>
        <dbReference type="Proteomes" id="UP001159428"/>
    </source>
</evidence>
<evidence type="ECO:0000256" key="6">
    <source>
        <dbReference type="PROSITE-ProRule" id="PRU01015"/>
    </source>
</evidence>
<dbReference type="PANTHER" id="PTHR11006">
    <property type="entry name" value="PROTEIN ARGININE N-METHYLTRANSFERASE"/>
    <property type="match status" value="1"/>
</dbReference>
<evidence type="ECO:0000313" key="10">
    <source>
        <dbReference type="EMBL" id="CAH3106959.1"/>
    </source>
</evidence>
<dbReference type="Pfam" id="PF13649">
    <property type="entry name" value="Methyltransf_25"/>
    <property type="match status" value="1"/>
</dbReference>
<feature type="domain" description="Protein arginine N-methyltransferase" evidence="9">
    <location>
        <begin position="249"/>
        <end position="412"/>
    </location>
</feature>
<dbReference type="InterPro" id="IPR025799">
    <property type="entry name" value="Arg_MeTrfase"/>
</dbReference>
<protein>
    <recommendedName>
        <fullName evidence="1">type I protein arginine methyltransferase</fullName>
        <ecNumber evidence="1">2.1.1.319</ecNumber>
    </recommendedName>
</protein>
<proteinExistence type="predicted"/>
<comment type="catalytic activity">
    <reaction evidence="5">
        <text>L-arginyl-[protein] + S-adenosyl-L-methionine = N(omega)-methyl-L-arginyl-[protein] + S-adenosyl-L-homocysteine + H(+)</text>
        <dbReference type="Rhea" id="RHEA:48100"/>
        <dbReference type="Rhea" id="RHEA-COMP:10532"/>
        <dbReference type="Rhea" id="RHEA-COMP:11990"/>
        <dbReference type="ChEBI" id="CHEBI:15378"/>
        <dbReference type="ChEBI" id="CHEBI:29965"/>
        <dbReference type="ChEBI" id="CHEBI:57856"/>
        <dbReference type="ChEBI" id="CHEBI:59789"/>
        <dbReference type="ChEBI" id="CHEBI:65280"/>
    </reaction>
    <physiologicalReaction direction="left-to-right" evidence="5">
        <dbReference type="Rhea" id="RHEA:48101"/>
    </physiologicalReaction>
</comment>
<evidence type="ECO:0000259" key="8">
    <source>
        <dbReference type="Pfam" id="PF13649"/>
    </source>
</evidence>
<dbReference type="GO" id="GO:0042054">
    <property type="term" value="F:histone methyltransferase activity"/>
    <property type="evidence" value="ECO:0007669"/>
    <property type="project" value="TreeGrafter"/>
</dbReference>
<dbReference type="EC" id="2.1.1.319" evidence="1"/>
<comment type="caution">
    <text evidence="10">The sequence shown here is derived from an EMBL/GenBank/DDBJ whole genome shotgun (WGS) entry which is preliminary data.</text>
</comment>
<feature type="compositionally biased region" description="Polar residues" evidence="7">
    <location>
        <begin position="35"/>
        <end position="44"/>
    </location>
</feature>
<keyword evidence="3 6" id="KW-0808">Transferase</keyword>